<proteinExistence type="predicted"/>
<comment type="caution">
    <text evidence="2">The sequence shown here is derived from an EMBL/GenBank/DDBJ whole genome shotgun (WGS) entry which is preliminary data.</text>
</comment>
<dbReference type="EMBL" id="CM029037">
    <property type="protein sequence ID" value="KAG2655373.1"/>
    <property type="molecule type" value="Genomic_DNA"/>
</dbReference>
<gene>
    <name evidence="2" type="ORF">PVAP13_1KG007701</name>
</gene>
<keyword evidence="3" id="KW-1185">Reference proteome</keyword>
<reference evidence="2" key="1">
    <citation type="submission" date="2020-05" db="EMBL/GenBank/DDBJ databases">
        <title>WGS assembly of Panicum virgatum.</title>
        <authorList>
            <person name="Lovell J.T."/>
            <person name="Jenkins J."/>
            <person name="Shu S."/>
            <person name="Juenger T.E."/>
            <person name="Schmutz J."/>
        </authorList>
    </citation>
    <scope>NUCLEOTIDE SEQUENCE</scope>
    <source>
        <strain evidence="2">AP13</strain>
    </source>
</reference>
<feature type="region of interest" description="Disordered" evidence="1">
    <location>
        <begin position="145"/>
        <end position="179"/>
    </location>
</feature>
<dbReference type="Proteomes" id="UP000823388">
    <property type="component" value="Chromosome 1K"/>
</dbReference>
<dbReference type="AlphaFoldDB" id="A0A8T0XDI3"/>
<organism evidence="2 3">
    <name type="scientific">Panicum virgatum</name>
    <name type="common">Blackwell switchgrass</name>
    <dbReference type="NCBI Taxonomy" id="38727"/>
    <lineage>
        <taxon>Eukaryota</taxon>
        <taxon>Viridiplantae</taxon>
        <taxon>Streptophyta</taxon>
        <taxon>Embryophyta</taxon>
        <taxon>Tracheophyta</taxon>
        <taxon>Spermatophyta</taxon>
        <taxon>Magnoliopsida</taxon>
        <taxon>Liliopsida</taxon>
        <taxon>Poales</taxon>
        <taxon>Poaceae</taxon>
        <taxon>PACMAD clade</taxon>
        <taxon>Panicoideae</taxon>
        <taxon>Panicodae</taxon>
        <taxon>Paniceae</taxon>
        <taxon>Panicinae</taxon>
        <taxon>Panicum</taxon>
        <taxon>Panicum sect. Hiantes</taxon>
    </lineage>
</organism>
<accession>A0A8T0XDI3</accession>
<protein>
    <submittedName>
        <fullName evidence="2">Uncharacterized protein</fullName>
    </submittedName>
</protein>
<evidence type="ECO:0000313" key="2">
    <source>
        <dbReference type="EMBL" id="KAG2655373.1"/>
    </source>
</evidence>
<evidence type="ECO:0000256" key="1">
    <source>
        <dbReference type="SAM" id="MobiDB-lite"/>
    </source>
</evidence>
<feature type="compositionally biased region" description="Low complexity" evidence="1">
    <location>
        <begin position="149"/>
        <end position="179"/>
    </location>
</feature>
<sequence length="179" mass="20878">MSLREAAYKAITHFRHEIPETSTHFYYYPERANSNPDLSQNNTYRLPAPERRPTLRYLAMLVRSLDMHLNRLRRDYFLARRRLARFEVATRSLCAMGFFQGQQLFDGSYAYAYALFEPMPEPGRDIRRRRALRISTPTGFRYGTSCQFRPSRVPRSVPRGRARSAGSSGEPSSSTSRRQ</sequence>
<name>A0A8T0XDI3_PANVG</name>
<evidence type="ECO:0000313" key="3">
    <source>
        <dbReference type="Proteomes" id="UP000823388"/>
    </source>
</evidence>